<dbReference type="InterPro" id="IPR036236">
    <property type="entry name" value="Znf_C2H2_sf"/>
</dbReference>
<dbReference type="GO" id="GO:0005654">
    <property type="term" value="C:nucleoplasm"/>
    <property type="evidence" value="ECO:0007669"/>
    <property type="project" value="TreeGrafter"/>
</dbReference>
<evidence type="ECO:0000313" key="11">
    <source>
        <dbReference type="EMBL" id="SSX29817.1"/>
    </source>
</evidence>
<dbReference type="InterPro" id="IPR013087">
    <property type="entry name" value="Znf_C2H2_type"/>
</dbReference>
<keyword evidence="2" id="KW-0479">Metal-binding</keyword>
<dbReference type="SMART" id="SM00868">
    <property type="entry name" value="zf-AD"/>
    <property type="match status" value="1"/>
</dbReference>
<dbReference type="PANTHER" id="PTHR24399">
    <property type="entry name" value="ZINC FINGER AND BTB DOMAIN-CONTAINING"/>
    <property type="match status" value="1"/>
</dbReference>
<keyword evidence="7" id="KW-0539">Nucleus</keyword>
<keyword evidence="5" id="KW-0805">Transcription regulation</keyword>
<feature type="domain" description="C2H2-type" evidence="9">
    <location>
        <begin position="488"/>
        <end position="511"/>
    </location>
</feature>
<evidence type="ECO:0000256" key="6">
    <source>
        <dbReference type="ARBA" id="ARBA00023163"/>
    </source>
</evidence>
<keyword evidence="4" id="KW-0862">Zinc</keyword>
<keyword evidence="8" id="KW-0863">Zinc-finger</keyword>
<evidence type="ECO:0000256" key="2">
    <source>
        <dbReference type="ARBA" id="ARBA00022723"/>
    </source>
</evidence>
<dbReference type="PROSITE" id="PS50157">
    <property type="entry name" value="ZINC_FINGER_C2H2_2"/>
    <property type="match status" value="9"/>
</dbReference>
<feature type="domain" description="C2H2-type" evidence="9">
    <location>
        <begin position="287"/>
        <end position="315"/>
    </location>
</feature>
<dbReference type="GO" id="GO:0000978">
    <property type="term" value="F:RNA polymerase II cis-regulatory region sequence-specific DNA binding"/>
    <property type="evidence" value="ECO:0007669"/>
    <property type="project" value="TreeGrafter"/>
</dbReference>
<dbReference type="EMBL" id="UFQT01001276">
    <property type="protein sequence ID" value="SSX29817.1"/>
    <property type="molecule type" value="Genomic_DNA"/>
</dbReference>
<feature type="domain" description="C2H2-type" evidence="9">
    <location>
        <begin position="460"/>
        <end position="487"/>
    </location>
</feature>
<dbReference type="VEuPathDB" id="VectorBase:CSON001734"/>
<dbReference type="EMBL" id="UFQS01001276">
    <property type="protein sequence ID" value="SSX10095.1"/>
    <property type="molecule type" value="Genomic_DNA"/>
</dbReference>
<sequence>METNICVLCLIKKETFIHIMIFPDDMTPKSDFFENIYNVARKKVQNIKSQPVCEVCQMELKIVQTFRKNCLFSEHLIEEISSKLSDNHRVLIENLYIDVTLYKSLNECYVYPVNVVQKDVLEEVEIKENEVEHENVEEENDNSDDIIYDPIDESEIEEIGTQEEEPETEVSLNETQTEVPTEIVGNNYENPDDFQIEPKKSFEFKCDKCKKSYKVLSTLHMHRWQRHKIPLPNQLHRRQKLEIPSEKDIYYGLDLTKTCEYCFVECPNPEELKLHLDLFHQELPRKYTCKICQKTFKTRVTVRSHYFAIHTERRNFKCQYCDKMFFYKRSVQSHEEIQHLGVKGKFICDICGQTSNSRGDLNRHRLRHDKIKSHVCPYDQCGKRFLTKYQLTLHKKYHENIRNHQCTYCNRSFVTKSSLKDHIQVHLKEAKYFCDLCSSAFSRKRSLDKHLKVHYGIRDVLCDICPYKASTTDQMKSHKKVHEGFRPFSCLMCSMAFKDIGPLKRHLTMAHGISARGKDDDLDYKKTM</sequence>
<comment type="subcellular location">
    <subcellularLocation>
        <location evidence="1">Nucleus</location>
    </subcellularLocation>
</comment>
<feature type="domain" description="C2H2-type" evidence="9">
    <location>
        <begin position="432"/>
        <end position="459"/>
    </location>
</feature>
<dbReference type="InterPro" id="IPR012934">
    <property type="entry name" value="Znf_AD"/>
</dbReference>
<dbReference type="SMART" id="SM00355">
    <property type="entry name" value="ZnF_C2H2"/>
    <property type="match status" value="10"/>
</dbReference>
<protein>
    <submittedName>
        <fullName evidence="10">CSON001734 protein</fullName>
    </submittedName>
</protein>
<dbReference type="Pfam" id="PF00096">
    <property type="entry name" value="zf-C2H2"/>
    <property type="match status" value="3"/>
</dbReference>
<evidence type="ECO:0000256" key="4">
    <source>
        <dbReference type="ARBA" id="ARBA00022833"/>
    </source>
</evidence>
<dbReference type="AlphaFoldDB" id="A0A336L888"/>
<dbReference type="SUPFAM" id="SSF57667">
    <property type="entry name" value="beta-beta-alpha zinc fingers"/>
    <property type="match status" value="4"/>
</dbReference>
<feature type="domain" description="C2H2-type" evidence="9">
    <location>
        <begin position="346"/>
        <end position="373"/>
    </location>
</feature>
<dbReference type="Gene3D" id="3.30.160.60">
    <property type="entry name" value="Classic Zinc Finger"/>
    <property type="match status" value="6"/>
</dbReference>
<evidence type="ECO:0000256" key="1">
    <source>
        <dbReference type="ARBA" id="ARBA00004123"/>
    </source>
</evidence>
<accession>A0A336L888</accession>
<gene>
    <name evidence="10" type="primary">CSON001734</name>
</gene>
<feature type="domain" description="C2H2-type" evidence="9">
    <location>
        <begin position="404"/>
        <end position="431"/>
    </location>
</feature>
<organism evidence="10">
    <name type="scientific">Culicoides sonorensis</name>
    <name type="common">Biting midge</name>
    <dbReference type="NCBI Taxonomy" id="179676"/>
    <lineage>
        <taxon>Eukaryota</taxon>
        <taxon>Metazoa</taxon>
        <taxon>Ecdysozoa</taxon>
        <taxon>Arthropoda</taxon>
        <taxon>Hexapoda</taxon>
        <taxon>Insecta</taxon>
        <taxon>Pterygota</taxon>
        <taxon>Neoptera</taxon>
        <taxon>Endopterygota</taxon>
        <taxon>Diptera</taxon>
        <taxon>Nematocera</taxon>
        <taxon>Chironomoidea</taxon>
        <taxon>Ceratopogonidae</taxon>
        <taxon>Ceratopogoninae</taxon>
        <taxon>Culicoides</taxon>
        <taxon>Monoculicoides</taxon>
    </lineage>
</organism>
<feature type="domain" description="C2H2-type" evidence="9">
    <location>
        <begin position="316"/>
        <end position="344"/>
    </location>
</feature>
<proteinExistence type="predicted"/>
<evidence type="ECO:0000256" key="5">
    <source>
        <dbReference type="ARBA" id="ARBA00023015"/>
    </source>
</evidence>
<feature type="domain" description="C2H2-type" evidence="9">
    <location>
        <begin position="374"/>
        <end position="403"/>
    </location>
</feature>
<name>A0A336L888_CULSO</name>
<evidence type="ECO:0000313" key="10">
    <source>
        <dbReference type="EMBL" id="SSX10095.1"/>
    </source>
</evidence>
<evidence type="ECO:0000259" key="9">
    <source>
        <dbReference type="PROSITE" id="PS50157"/>
    </source>
</evidence>
<dbReference type="GO" id="GO:0008270">
    <property type="term" value="F:zinc ion binding"/>
    <property type="evidence" value="ECO:0007669"/>
    <property type="project" value="UniProtKB-KW"/>
</dbReference>
<dbReference type="PROSITE" id="PS00028">
    <property type="entry name" value="ZINC_FINGER_C2H2_1"/>
    <property type="match status" value="7"/>
</dbReference>
<dbReference type="GO" id="GO:0001227">
    <property type="term" value="F:DNA-binding transcription repressor activity, RNA polymerase II-specific"/>
    <property type="evidence" value="ECO:0007669"/>
    <property type="project" value="TreeGrafter"/>
</dbReference>
<dbReference type="PANTHER" id="PTHR24399:SF23">
    <property type="entry name" value="C2H2-TYPE DOMAIN-CONTAINING PROTEIN"/>
    <property type="match status" value="1"/>
</dbReference>
<evidence type="ECO:0000256" key="7">
    <source>
        <dbReference type="ARBA" id="ARBA00023242"/>
    </source>
</evidence>
<evidence type="ECO:0000256" key="8">
    <source>
        <dbReference type="PROSITE-ProRule" id="PRU00042"/>
    </source>
</evidence>
<reference evidence="10" key="1">
    <citation type="submission" date="2018-04" db="EMBL/GenBank/DDBJ databases">
        <authorList>
            <person name="Go L.Y."/>
            <person name="Mitchell J.A."/>
        </authorList>
    </citation>
    <scope>NUCLEOTIDE SEQUENCE</scope>
    <source>
        <tissue evidence="10">Whole organism</tissue>
    </source>
</reference>
<feature type="domain" description="C2H2-type" evidence="9">
    <location>
        <begin position="204"/>
        <end position="232"/>
    </location>
</feature>
<reference evidence="11" key="2">
    <citation type="submission" date="2018-07" db="EMBL/GenBank/DDBJ databases">
        <authorList>
            <person name="Quirk P.G."/>
            <person name="Krulwich T.A."/>
        </authorList>
    </citation>
    <scope>NUCLEOTIDE SEQUENCE</scope>
</reference>
<keyword evidence="6" id="KW-0804">Transcription</keyword>
<keyword evidence="3" id="KW-0677">Repeat</keyword>
<evidence type="ECO:0000256" key="3">
    <source>
        <dbReference type="ARBA" id="ARBA00022737"/>
    </source>
</evidence>